<dbReference type="InterPro" id="IPR000847">
    <property type="entry name" value="LysR_HTH_N"/>
</dbReference>
<proteinExistence type="inferred from homology"/>
<evidence type="ECO:0000256" key="1">
    <source>
        <dbReference type="ARBA" id="ARBA00009437"/>
    </source>
</evidence>
<dbReference type="PROSITE" id="PS50931">
    <property type="entry name" value="HTH_LYSR"/>
    <property type="match status" value="1"/>
</dbReference>
<dbReference type="InterPro" id="IPR036390">
    <property type="entry name" value="WH_DNA-bd_sf"/>
</dbReference>
<dbReference type="EMBL" id="PDKW01000043">
    <property type="protein sequence ID" value="PGH53373.1"/>
    <property type="molecule type" value="Genomic_DNA"/>
</dbReference>
<feature type="domain" description="HTH lysR-type" evidence="5">
    <location>
        <begin position="1"/>
        <end position="58"/>
    </location>
</feature>
<dbReference type="Gene3D" id="3.40.190.290">
    <property type="match status" value="1"/>
</dbReference>
<comment type="caution">
    <text evidence="6">The sequence shown here is derived from an EMBL/GenBank/DDBJ whole genome shotgun (WGS) entry which is preliminary data.</text>
</comment>
<sequence>MKLNEIRTFIAVADAQSVQEAGNRLGLTQSAVSRLIQRLEAELGVVLFDRQTKPLALTRDGELALAHARRILAAASDFADAFAGSAEPRGLLRLGMAHVLTALATGRPLDELRAGFPGLTLRLHSDWSNPLIEQVRAGTLDGAVILLCEGQMPPDDLPVRRIGTEPVNIIASPNDASSDLAAMNRRGWVLQPNGCRYREALQQALAPLGLQPNVTVEAYDQSLLVSLVTRGVGFGLAPMGLIAPIPDATAVRPLDLPNFRMSVTIWLIQSRTAGRIASVFDRLEEALRRELAAGRLPECTAAKHAMDEHPFLHSAAE</sequence>
<dbReference type="OrthoDB" id="9815174at2"/>
<dbReference type="RefSeq" id="WP_098739451.1">
    <property type="nucleotide sequence ID" value="NZ_PDKW01000043.1"/>
</dbReference>
<gene>
    <name evidence="6" type="ORF">CRT60_26140</name>
</gene>
<keyword evidence="7" id="KW-1185">Reference proteome</keyword>
<evidence type="ECO:0000313" key="6">
    <source>
        <dbReference type="EMBL" id="PGH53373.1"/>
    </source>
</evidence>
<dbReference type="PRINTS" id="PR00039">
    <property type="entry name" value="HTHLYSR"/>
</dbReference>
<dbReference type="InterPro" id="IPR005119">
    <property type="entry name" value="LysR_subst-bd"/>
</dbReference>
<dbReference type="Proteomes" id="UP000225379">
    <property type="component" value="Unassembled WGS sequence"/>
</dbReference>
<dbReference type="FunFam" id="1.10.10.10:FF:000001">
    <property type="entry name" value="LysR family transcriptional regulator"/>
    <property type="match status" value="1"/>
</dbReference>
<evidence type="ECO:0000256" key="3">
    <source>
        <dbReference type="ARBA" id="ARBA00023125"/>
    </source>
</evidence>
<dbReference type="AlphaFoldDB" id="A0A2B8B745"/>
<dbReference type="Gene3D" id="1.10.10.10">
    <property type="entry name" value="Winged helix-like DNA-binding domain superfamily/Winged helix DNA-binding domain"/>
    <property type="match status" value="1"/>
</dbReference>
<evidence type="ECO:0000313" key="7">
    <source>
        <dbReference type="Proteomes" id="UP000225379"/>
    </source>
</evidence>
<dbReference type="Pfam" id="PF03466">
    <property type="entry name" value="LysR_substrate"/>
    <property type="match status" value="1"/>
</dbReference>
<dbReference type="Pfam" id="PF00126">
    <property type="entry name" value="HTH_1"/>
    <property type="match status" value="1"/>
</dbReference>
<dbReference type="SUPFAM" id="SSF53850">
    <property type="entry name" value="Periplasmic binding protein-like II"/>
    <property type="match status" value="1"/>
</dbReference>
<dbReference type="InterPro" id="IPR036388">
    <property type="entry name" value="WH-like_DNA-bd_sf"/>
</dbReference>
<evidence type="ECO:0000259" key="5">
    <source>
        <dbReference type="PROSITE" id="PS50931"/>
    </source>
</evidence>
<reference evidence="7" key="1">
    <citation type="submission" date="2017-10" db="EMBL/GenBank/DDBJ databases">
        <authorList>
            <person name="Kravchenko I.K."/>
            <person name="Grouzdev D.S."/>
        </authorList>
    </citation>
    <scope>NUCLEOTIDE SEQUENCE [LARGE SCALE GENOMIC DNA]</scope>
    <source>
        <strain evidence="7">B2</strain>
    </source>
</reference>
<dbReference type="SUPFAM" id="SSF46785">
    <property type="entry name" value="Winged helix' DNA-binding domain"/>
    <property type="match status" value="1"/>
</dbReference>
<dbReference type="GO" id="GO:0000976">
    <property type="term" value="F:transcription cis-regulatory region binding"/>
    <property type="evidence" value="ECO:0007669"/>
    <property type="project" value="TreeGrafter"/>
</dbReference>
<keyword evidence="3" id="KW-0238">DNA-binding</keyword>
<accession>A0A2B8B745</accession>
<keyword evidence="2" id="KW-0805">Transcription regulation</keyword>
<evidence type="ECO:0000256" key="2">
    <source>
        <dbReference type="ARBA" id="ARBA00023015"/>
    </source>
</evidence>
<dbReference type="CDD" id="cd05466">
    <property type="entry name" value="PBP2_LTTR_substrate"/>
    <property type="match status" value="1"/>
</dbReference>
<organism evidence="6 7">
    <name type="scientific">Azospirillum palustre</name>
    <dbReference type="NCBI Taxonomy" id="2044885"/>
    <lineage>
        <taxon>Bacteria</taxon>
        <taxon>Pseudomonadati</taxon>
        <taxon>Pseudomonadota</taxon>
        <taxon>Alphaproteobacteria</taxon>
        <taxon>Rhodospirillales</taxon>
        <taxon>Azospirillaceae</taxon>
        <taxon>Azospirillum</taxon>
    </lineage>
</organism>
<dbReference type="PANTHER" id="PTHR30126:SF39">
    <property type="entry name" value="HTH-TYPE TRANSCRIPTIONAL REGULATOR CYSL"/>
    <property type="match status" value="1"/>
</dbReference>
<name>A0A2B8B745_9PROT</name>
<dbReference type="GO" id="GO:0003700">
    <property type="term" value="F:DNA-binding transcription factor activity"/>
    <property type="evidence" value="ECO:0007669"/>
    <property type="project" value="InterPro"/>
</dbReference>
<comment type="similarity">
    <text evidence="1">Belongs to the LysR transcriptional regulatory family.</text>
</comment>
<evidence type="ECO:0000256" key="4">
    <source>
        <dbReference type="ARBA" id="ARBA00023163"/>
    </source>
</evidence>
<dbReference type="PANTHER" id="PTHR30126">
    <property type="entry name" value="HTH-TYPE TRANSCRIPTIONAL REGULATOR"/>
    <property type="match status" value="1"/>
</dbReference>
<keyword evidence="4" id="KW-0804">Transcription</keyword>
<protein>
    <submittedName>
        <fullName evidence="6">LysR family transcriptional regulator</fullName>
    </submittedName>
</protein>